<comment type="caution">
    <text evidence="2">The sequence shown here is derived from an EMBL/GenBank/DDBJ whole genome shotgun (WGS) entry which is preliminary data.</text>
</comment>
<dbReference type="InterPro" id="IPR036237">
    <property type="entry name" value="Xyl_isomerase-like_sf"/>
</dbReference>
<dbReference type="Pfam" id="PF01261">
    <property type="entry name" value="AP_endonuc_2"/>
    <property type="match status" value="1"/>
</dbReference>
<evidence type="ECO:0000259" key="1">
    <source>
        <dbReference type="Pfam" id="PF01261"/>
    </source>
</evidence>
<dbReference type="GO" id="GO:0016853">
    <property type="term" value="F:isomerase activity"/>
    <property type="evidence" value="ECO:0007669"/>
    <property type="project" value="UniProtKB-KW"/>
</dbReference>
<evidence type="ECO:0000313" key="2">
    <source>
        <dbReference type="EMBL" id="HIY97304.1"/>
    </source>
</evidence>
<proteinExistence type="predicted"/>
<accession>A0A9D2CRP6</accession>
<organism evidence="2 3">
    <name type="scientific">Candidatus Borkfalkia excrementigallinarum</name>
    <dbReference type="NCBI Taxonomy" id="2838506"/>
    <lineage>
        <taxon>Bacteria</taxon>
        <taxon>Bacillati</taxon>
        <taxon>Bacillota</taxon>
        <taxon>Clostridia</taxon>
        <taxon>Christensenellales</taxon>
        <taxon>Christensenellaceae</taxon>
        <taxon>Candidatus Borkfalkia</taxon>
    </lineage>
</organism>
<dbReference type="InterPro" id="IPR013022">
    <property type="entry name" value="Xyl_isomerase-like_TIM-brl"/>
</dbReference>
<keyword evidence="2" id="KW-0413">Isomerase</keyword>
<reference evidence="2" key="2">
    <citation type="submission" date="2021-04" db="EMBL/GenBank/DDBJ databases">
        <authorList>
            <person name="Gilroy R."/>
        </authorList>
    </citation>
    <scope>NUCLEOTIDE SEQUENCE</scope>
    <source>
        <strain evidence="2">1345</strain>
    </source>
</reference>
<dbReference type="EMBL" id="DXCQ01000058">
    <property type="protein sequence ID" value="HIY97304.1"/>
    <property type="molecule type" value="Genomic_DNA"/>
</dbReference>
<gene>
    <name evidence="2" type="ORF">H9729_06405</name>
</gene>
<protein>
    <submittedName>
        <fullName evidence="2">Sugar phosphate isomerase/epimerase</fullName>
    </submittedName>
</protein>
<sequence>MKFGVQLYSLRETAERAGAEQVFRLAGEAGYDGVEFAGFYGKTPEEVKKLLQKYNLRGISAHIRPEVLEENLPYIDALDIRYVFIPWVGTEEFETPEKYAALLESTAKAKALLEKRGVEFGYHNHAHEYAGGNDYIGKIVSDAGIKAELDVFWATVAGKNAAEEMKRLRGALAFVHIKEAAAANPAQSPQPIVGEGAVGMESVFAEAEAQGIPWAILEVEQYPCGEAEYLQKSLKNMKKLAK</sequence>
<dbReference type="Gene3D" id="3.20.20.150">
    <property type="entry name" value="Divalent-metal-dependent TIM barrel enzymes"/>
    <property type="match status" value="1"/>
</dbReference>
<evidence type="ECO:0000313" key="3">
    <source>
        <dbReference type="Proteomes" id="UP000886750"/>
    </source>
</evidence>
<dbReference type="PANTHER" id="PTHR12110">
    <property type="entry name" value="HYDROXYPYRUVATE ISOMERASE"/>
    <property type="match status" value="1"/>
</dbReference>
<dbReference type="InterPro" id="IPR050312">
    <property type="entry name" value="IolE/XylAMocC-like"/>
</dbReference>
<feature type="domain" description="Xylose isomerase-like TIM barrel" evidence="1">
    <location>
        <begin position="23"/>
        <end position="239"/>
    </location>
</feature>
<name>A0A9D2CRP6_9FIRM</name>
<dbReference type="SUPFAM" id="SSF51658">
    <property type="entry name" value="Xylose isomerase-like"/>
    <property type="match status" value="1"/>
</dbReference>
<dbReference type="Proteomes" id="UP000886750">
    <property type="component" value="Unassembled WGS sequence"/>
</dbReference>
<reference evidence="2" key="1">
    <citation type="journal article" date="2021" name="PeerJ">
        <title>Extensive microbial diversity within the chicken gut microbiome revealed by metagenomics and culture.</title>
        <authorList>
            <person name="Gilroy R."/>
            <person name="Ravi A."/>
            <person name="Getino M."/>
            <person name="Pursley I."/>
            <person name="Horton D.L."/>
            <person name="Alikhan N.F."/>
            <person name="Baker D."/>
            <person name="Gharbi K."/>
            <person name="Hall N."/>
            <person name="Watson M."/>
            <person name="Adriaenssens E.M."/>
            <person name="Foster-Nyarko E."/>
            <person name="Jarju S."/>
            <person name="Secka A."/>
            <person name="Antonio M."/>
            <person name="Oren A."/>
            <person name="Chaudhuri R.R."/>
            <person name="La Ragione R."/>
            <person name="Hildebrand F."/>
            <person name="Pallen M.J."/>
        </authorList>
    </citation>
    <scope>NUCLEOTIDE SEQUENCE</scope>
    <source>
        <strain evidence="2">1345</strain>
    </source>
</reference>
<dbReference type="PANTHER" id="PTHR12110:SF41">
    <property type="entry name" value="INOSOSE DEHYDRATASE"/>
    <property type="match status" value="1"/>
</dbReference>
<dbReference type="AlphaFoldDB" id="A0A9D2CRP6"/>